<dbReference type="SUPFAM" id="SSF88659">
    <property type="entry name" value="Sigma3 and sigma4 domains of RNA polymerase sigma factors"/>
    <property type="match status" value="1"/>
</dbReference>
<evidence type="ECO:0000256" key="2">
    <source>
        <dbReference type="ARBA" id="ARBA00023015"/>
    </source>
</evidence>
<dbReference type="Pfam" id="PF08281">
    <property type="entry name" value="Sigma70_r4_2"/>
    <property type="match status" value="1"/>
</dbReference>
<gene>
    <name evidence="7" type="ORF">Y5W_00497</name>
</gene>
<reference evidence="7 8" key="1">
    <citation type="submission" date="2012-09" db="EMBL/GenBank/DDBJ databases">
        <title>Genome Sequence of alkane-degrading Bacterium Alcanivorax sp. 521-1.</title>
        <authorList>
            <person name="Lai Q."/>
            <person name="Shao Z."/>
        </authorList>
    </citation>
    <scope>NUCLEOTIDE SEQUENCE [LARGE SCALE GENOMIC DNA]</scope>
    <source>
        <strain evidence="7 8">521-1</strain>
    </source>
</reference>
<keyword evidence="3" id="KW-0731">Sigma factor</keyword>
<organism evidence="7 8">
    <name type="scientific">Alloalcanivorax profundimaris</name>
    <dbReference type="NCBI Taxonomy" id="2735259"/>
    <lineage>
        <taxon>Bacteria</taxon>
        <taxon>Pseudomonadati</taxon>
        <taxon>Pseudomonadota</taxon>
        <taxon>Gammaproteobacteria</taxon>
        <taxon>Oceanospirillales</taxon>
        <taxon>Alcanivoracaceae</taxon>
        <taxon>Alloalcanivorax</taxon>
    </lineage>
</organism>
<evidence type="ECO:0000256" key="3">
    <source>
        <dbReference type="ARBA" id="ARBA00023082"/>
    </source>
</evidence>
<feature type="domain" description="RNA polymerase sigma-70 region 2" evidence="5">
    <location>
        <begin position="11"/>
        <end position="76"/>
    </location>
</feature>
<dbReference type="NCBIfam" id="TIGR02937">
    <property type="entry name" value="sigma70-ECF"/>
    <property type="match status" value="1"/>
</dbReference>
<comment type="caution">
    <text evidence="7">The sequence shown here is derived from an EMBL/GenBank/DDBJ whole genome shotgun (WGS) entry which is preliminary data.</text>
</comment>
<dbReference type="InterPro" id="IPR013325">
    <property type="entry name" value="RNA_pol_sigma_r2"/>
</dbReference>
<keyword evidence="2" id="KW-0805">Transcription regulation</keyword>
<dbReference type="InterPro" id="IPR013324">
    <property type="entry name" value="RNA_pol_sigma_r3/r4-like"/>
</dbReference>
<dbReference type="Gene3D" id="1.10.10.10">
    <property type="entry name" value="Winged helix-like DNA-binding domain superfamily/Winged helix DNA-binding domain"/>
    <property type="match status" value="1"/>
</dbReference>
<sequence length="167" mass="18856">MKYADSKLNAYLDHRAALVDYVTSITGCRARAEDVVQDAFLRFVPEGGAASTPSTSGIAYLYRIVRNLAIDLARRSAMENRHQNEETVEWLKPREESSPEQTLLRHDRLERLAAVLDELPERERVAIEMHRVGGYTLSEIARRLEVSTATAHRLVRNAVVHVAASME</sequence>
<evidence type="ECO:0000256" key="1">
    <source>
        <dbReference type="ARBA" id="ARBA00010641"/>
    </source>
</evidence>
<dbReference type="InterPro" id="IPR013249">
    <property type="entry name" value="RNA_pol_sigma70_r4_t2"/>
</dbReference>
<accession>A0ABS0AM39</accession>
<dbReference type="InterPro" id="IPR007627">
    <property type="entry name" value="RNA_pol_sigma70_r2"/>
</dbReference>
<dbReference type="Gene3D" id="1.10.1740.10">
    <property type="match status" value="1"/>
</dbReference>
<evidence type="ECO:0000259" key="6">
    <source>
        <dbReference type="Pfam" id="PF08281"/>
    </source>
</evidence>
<keyword evidence="8" id="KW-1185">Reference proteome</keyword>
<comment type="similarity">
    <text evidence="1">Belongs to the sigma-70 factor family. ECF subfamily.</text>
</comment>
<name>A0ABS0AM39_9GAMM</name>
<keyword evidence="4" id="KW-0804">Transcription</keyword>
<dbReference type="SUPFAM" id="SSF88946">
    <property type="entry name" value="Sigma2 domain of RNA polymerase sigma factors"/>
    <property type="match status" value="1"/>
</dbReference>
<evidence type="ECO:0000313" key="7">
    <source>
        <dbReference type="EMBL" id="MBF5055203.1"/>
    </source>
</evidence>
<dbReference type="Pfam" id="PF04542">
    <property type="entry name" value="Sigma70_r2"/>
    <property type="match status" value="1"/>
</dbReference>
<protein>
    <submittedName>
        <fullName evidence="7">Sigma factor</fullName>
    </submittedName>
</protein>
<feature type="domain" description="RNA polymerase sigma factor 70 region 4 type 2" evidence="6">
    <location>
        <begin position="110"/>
        <end position="160"/>
    </location>
</feature>
<proteinExistence type="inferred from homology"/>
<evidence type="ECO:0000313" key="8">
    <source>
        <dbReference type="Proteomes" id="UP000662703"/>
    </source>
</evidence>
<dbReference type="InterPro" id="IPR014284">
    <property type="entry name" value="RNA_pol_sigma-70_dom"/>
</dbReference>
<dbReference type="RefSeq" id="WP_323745779.1">
    <property type="nucleotide sequence ID" value="NZ_ARXX01000005.1"/>
</dbReference>
<evidence type="ECO:0000259" key="5">
    <source>
        <dbReference type="Pfam" id="PF04542"/>
    </source>
</evidence>
<dbReference type="Proteomes" id="UP000662703">
    <property type="component" value="Unassembled WGS sequence"/>
</dbReference>
<dbReference type="InterPro" id="IPR036388">
    <property type="entry name" value="WH-like_DNA-bd_sf"/>
</dbReference>
<dbReference type="PANTHER" id="PTHR43133">
    <property type="entry name" value="RNA POLYMERASE ECF-TYPE SIGMA FACTO"/>
    <property type="match status" value="1"/>
</dbReference>
<dbReference type="EMBL" id="ARXX01000005">
    <property type="protein sequence ID" value="MBF5055203.1"/>
    <property type="molecule type" value="Genomic_DNA"/>
</dbReference>
<dbReference type="CDD" id="cd06171">
    <property type="entry name" value="Sigma70_r4"/>
    <property type="match status" value="1"/>
</dbReference>
<dbReference type="InterPro" id="IPR039425">
    <property type="entry name" value="RNA_pol_sigma-70-like"/>
</dbReference>
<evidence type="ECO:0000256" key="4">
    <source>
        <dbReference type="ARBA" id="ARBA00023163"/>
    </source>
</evidence>
<dbReference type="PANTHER" id="PTHR43133:SF63">
    <property type="entry name" value="RNA POLYMERASE SIGMA FACTOR FECI-RELATED"/>
    <property type="match status" value="1"/>
</dbReference>